<accession>A0A9X9S5N1</accession>
<dbReference type="AlphaFoldDB" id="A0A9X9S5N1"/>
<dbReference type="RefSeq" id="WP_268187205.1">
    <property type="nucleotide sequence ID" value="NZ_CP113361.1"/>
</dbReference>
<evidence type="ECO:0000313" key="2">
    <source>
        <dbReference type="Proteomes" id="UP001163096"/>
    </source>
</evidence>
<name>A0A9X9S5N1_METOG</name>
<protein>
    <submittedName>
        <fullName evidence="1">Uncharacterized protein</fullName>
    </submittedName>
</protein>
<sequence>MQGSCDLEKIEEGFQAAVACAKKSTEGVDALSPEMHAAVVPMIVRLTKDAAEIVPQAGLMMMVRGKRDGKGELYDTVYFDQKMLILGKTEPLPYRPDNMTKKVDNQYLVLGEDGVFSELMYSSDGFLVDSYKKDLTAEDAADLYGFEAIVMLYKAVQQYATDESRLHEAMGTVLEFLLAEQKDAEN</sequence>
<dbReference type="Proteomes" id="UP001163096">
    <property type="component" value="Chromosome"/>
</dbReference>
<dbReference type="GeneID" id="76834116"/>
<gene>
    <name evidence="1" type="ORF">OU421_03400</name>
</gene>
<dbReference type="EMBL" id="CP113361">
    <property type="protein sequence ID" value="WAI01927.1"/>
    <property type="molecule type" value="Genomic_DNA"/>
</dbReference>
<reference evidence="1" key="1">
    <citation type="submission" date="2022-11" db="EMBL/GenBank/DDBJ databases">
        <title>Complete genome sequence of Methanogenium organophilum DSM 3596.</title>
        <authorList>
            <person name="Chen S.-C."/>
            <person name="Lai S.-J."/>
            <person name="You Y.-T."/>
        </authorList>
    </citation>
    <scope>NUCLEOTIDE SEQUENCE</scope>
    <source>
        <strain evidence="1">DSM 3596</strain>
    </source>
</reference>
<dbReference type="KEGG" id="mou:OU421_03400"/>
<proteinExistence type="predicted"/>
<keyword evidence="2" id="KW-1185">Reference proteome</keyword>
<organism evidence="1 2">
    <name type="scientific">Methanogenium organophilum</name>
    <dbReference type="NCBI Taxonomy" id="2199"/>
    <lineage>
        <taxon>Archaea</taxon>
        <taxon>Methanobacteriati</taxon>
        <taxon>Methanobacteriota</taxon>
        <taxon>Stenosarchaea group</taxon>
        <taxon>Methanomicrobia</taxon>
        <taxon>Methanomicrobiales</taxon>
        <taxon>Methanomicrobiaceae</taxon>
        <taxon>Methanogenium</taxon>
    </lineage>
</organism>
<evidence type="ECO:0000313" key="1">
    <source>
        <dbReference type="EMBL" id="WAI01927.1"/>
    </source>
</evidence>